<organism evidence="2 3">
    <name type="scientific">Marssonina brunnea f. sp. multigermtubi (strain MB_m1)</name>
    <name type="common">Marssonina leaf spot fungus</name>
    <dbReference type="NCBI Taxonomy" id="1072389"/>
    <lineage>
        <taxon>Eukaryota</taxon>
        <taxon>Fungi</taxon>
        <taxon>Dikarya</taxon>
        <taxon>Ascomycota</taxon>
        <taxon>Pezizomycotina</taxon>
        <taxon>Leotiomycetes</taxon>
        <taxon>Helotiales</taxon>
        <taxon>Drepanopezizaceae</taxon>
        <taxon>Drepanopeziza</taxon>
    </lineage>
</organism>
<feature type="compositionally biased region" description="Basic and acidic residues" evidence="1">
    <location>
        <begin position="234"/>
        <end position="244"/>
    </location>
</feature>
<dbReference type="eggNOG" id="ENOG502SS66">
    <property type="taxonomic scope" value="Eukaryota"/>
</dbReference>
<dbReference type="HOGENOM" id="CLU_040692_1_0_1"/>
<evidence type="ECO:0000256" key="1">
    <source>
        <dbReference type="SAM" id="MobiDB-lite"/>
    </source>
</evidence>
<accession>K1WNU9</accession>
<dbReference type="AlphaFoldDB" id="K1WNU9"/>
<sequence length="463" mass="50893">MDALCMHLGVQNSSRRRSRSSSHLSSTAAQLQGLNITSLSSPSDERSRSTSGIQSNPESRASPNPDFFNQGSAYSSPKDILTAPVPQQYTSFPLLSDSDLDGNWSYLSASEEPPRSAPLHGLDTAQAFSNKHQHIGDHSSVCSESNSSNMSTLGIQQFDSRFDASMNSDLRHTYSWPPFDMNDQQFISQSQNLIHGQFSHLYDEPKLMSSYSRSLSSSPPRSSFTPEQRKLKRQRDLDRRDSKSRARRDRSMSNTSNRNPYIVSQNGSPDLLPGTLPDYTSNPSQSPLLSQGSLHGSPALGSNDFLGPFIPPLSIHGQSDMYCPVYAMGPNDFPSAPAYPIPFSNAGGEPDMQAFASRPHSMSLPLSPDMVSMYGTQQASPKVGSSEPGDHVRVVHSRPKPQCWEHGCNGRQFSTFSNLLRHQREKSGAAQKSSCPNCGAEFTRTTARNGHMAHDKCKSRRES</sequence>
<dbReference type="OrthoDB" id="5366256at2759"/>
<dbReference type="KEGG" id="mbe:MBM_02592"/>
<keyword evidence="3" id="KW-1185">Reference proteome</keyword>
<evidence type="ECO:0000313" key="2">
    <source>
        <dbReference type="EMBL" id="EKD19355.1"/>
    </source>
</evidence>
<feature type="region of interest" description="Disordered" evidence="1">
    <location>
        <begin position="210"/>
        <end position="295"/>
    </location>
</feature>
<feature type="compositionally biased region" description="Polar residues" evidence="1">
    <location>
        <begin position="27"/>
        <end position="36"/>
    </location>
</feature>
<name>K1WNU9_MARBU</name>
<dbReference type="RefSeq" id="XP_007290481.1">
    <property type="nucleotide sequence ID" value="XM_007290419.1"/>
</dbReference>
<feature type="compositionally biased region" description="Low complexity" evidence="1">
    <location>
        <begin position="210"/>
        <end position="223"/>
    </location>
</feature>
<dbReference type="InParanoid" id="K1WNU9"/>
<reference evidence="2 3" key="1">
    <citation type="journal article" date="2012" name="BMC Genomics">
        <title>Sequencing the genome of Marssonina brunnea reveals fungus-poplar co-evolution.</title>
        <authorList>
            <person name="Zhu S."/>
            <person name="Cao Y.-Z."/>
            <person name="Jiang C."/>
            <person name="Tan B.-Y."/>
            <person name="Wang Z."/>
            <person name="Feng S."/>
            <person name="Zhang L."/>
            <person name="Su X.-H."/>
            <person name="Brejova B."/>
            <person name="Vinar T."/>
            <person name="Xu M."/>
            <person name="Wang M.-X."/>
            <person name="Zhang S.-G."/>
            <person name="Huang M.-R."/>
            <person name="Wu R."/>
            <person name="Zhou Y."/>
        </authorList>
    </citation>
    <scope>NUCLEOTIDE SEQUENCE [LARGE SCALE GENOMIC DNA]</scope>
    <source>
        <strain evidence="2 3">MB_m1</strain>
    </source>
</reference>
<feature type="compositionally biased region" description="Polar residues" evidence="1">
    <location>
        <begin position="252"/>
        <end position="268"/>
    </location>
</feature>
<feature type="region of interest" description="Disordered" evidence="1">
    <location>
        <begin position="1"/>
        <end position="80"/>
    </location>
</feature>
<feature type="compositionally biased region" description="Low complexity" evidence="1">
    <location>
        <begin position="281"/>
        <end position="295"/>
    </location>
</feature>
<evidence type="ECO:0000313" key="3">
    <source>
        <dbReference type="Proteomes" id="UP000006753"/>
    </source>
</evidence>
<feature type="compositionally biased region" description="Polar residues" evidence="1">
    <location>
        <begin position="52"/>
        <end position="75"/>
    </location>
</feature>
<dbReference type="Proteomes" id="UP000006753">
    <property type="component" value="Unassembled WGS sequence"/>
</dbReference>
<dbReference type="EMBL" id="JH921431">
    <property type="protein sequence ID" value="EKD19355.1"/>
    <property type="molecule type" value="Genomic_DNA"/>
</dbReference>
<gene>
    <name evidence="2" type="ORF">MBM_02592</name>
</gene>
<protein>
    <recommendedName>
        <fullName evidence="4">Transcription factor c2h2 protein</fullName>
    </recommendedName>
</protein>
<dbReference type="OMA" id="QCGRISP"/>
<evidence type="ECO:0008006" key="4">
    <source>
        <dbReference type="Google" id="ProtNLM"/>
    </source>
</evidence>
<dbReference type="GeneID" id="18758527"/>
<dbReference type="Gene3D" id="3.30.160.60">
    <property type="entry name" value="Classic Zinc Finger"/>
    <property type="match status" value="1"/>
</dbReference>
<proteinExistence type="predicted"/>